<feature type="region of interest" description="Disordered" evidence="2">
    <location>
        <begin position="1"/>
        <end position="26"/>
    </location>
</feature>
<feature type="compositionally biased region" description="Low complexity" evidence="2">
    <location>
        <begin position="11"/>
        <end position="26"/>
    </location>
</feature>
<gene>
    <name evidence="3" type="ORF">ACFFSY_04080</name>
</gene>
<dbReference type="EMBL" id="JBHMDO010000008">
    <property type="protein sequence ID" value="MFB9325100.1"/>
    <property type="molecule type" value="Genomic_DNA"/>
</dbReference>
<evidence type="ECO:0000256" key="1">
    <source>
        <dbReference type="SAM" id="Coils"/>
    </source>
</evidence>
<proteinExistence type="predicted"/>
<protein>
    <recommendedName>
        <fullName evidence="5">Translation initiation factor 2</fullName>
    </recommendedName>
</protein>
<name>A0ABV5KIR0_9BACL</name>
<organism evidence="3 4">
    <name type="scientific">Paenibacillus aurantiacus</name>
    <dbReference type="NCBI Taxonomy" id="1936118"/>
    <lineage>
        <taxon>Bacteria</taxon>
        <taxon>Bacillati</taxon>
        <taxon>Bacillota</taxon>
        <taxon>Bacilli</taxon>
        <taxon>Bacillales</taxon>
        <taxon>Paenibacillaceae</taxon>
        <taxon>Paenibacillus</taxon>
    </lineage>
</organism>
<evidence type="ECO:0000256" key="2">
    <source>
        <dbReference type="SAM" id="MobiDB-lite"/>
    </source>
</evidence>
<reference evidence="3 4" key="1">
    <citation type="submission" date="2024-09" db="EMBL/GenBank/DDBJ databases">
        <authorList>
            <person name="Sun Q."/>
            <person name="Mori K."/>
        </authorList>
    </citation>
    <scope>NUCLEOTIDE SEQUENCE [LARGE SCALE GENOMIC DNA]</scope>
    <source>
        <strain evidence="3 4">TISTR 2452</strain>
    </source>
</reference>
<accession>A0ABV5KIR0</accession>
<feature type="coiled-coil region" evidence="1">
    <location>
        <begin position="57"/>
        <end position="98"/>
    </location>
</feature>
<keyword evidence="4" id="KW-1185">Reference proteome</keyword>
<keyword evidence="1" id="KW-0175">Coiled coil</keyword>
<comment type="caution">
    <text evidence="3">The sequence shown here is derived from an EMBL/GenBank/DDBJ whole genome shotgun (WGS) entry which is preliminary data.</text>
</comment>
<dbReference type="Proteomes" id="UP001589747">
    <property type="component" value="Unassembled WGS sequence"/>
</dbReference>
<evidence type="ECO:0000313" key="4">
    <source>
        <dbReference type="Proteomes" id="UP001589747"/>
    </source>
</evidence>
<evidence type="ECO:0000313" key="3">
    <source>
        <dbReference type="EMBL" id="MFB9325100.1"/>
    </source>
</evidence>
<evidence type="ECO:0008006" key="5">
    <source>
        <dbReference type="Google" id="ProtNLM"/>
    </source>
</evidence>
<dbReference type="RefSeq" id="WP_377490265.1">
    <property type="nucleotide sequence ID" value="NZ_JBHMDO010000008.1"/>
</dbReference>
<sequence>MTKRKQDARQNAAAAVSAATAAAPSNGVPASARLALIGVAISTFGDALSTLSAALAIEEAEADNAAQMQADREQEEKLAAMQKQIDYLTQEVARLAQK</sequence>